<dbReference type="SMART" id="SM01214">
    <property type="entry name" value="Fmp27_GFWDK"/>
    <property type="match status" value="1"/>
</dbReference>
<evidence type="ECO:0000259" key="2">
    <source>
        <dbReference type="SMART" id="SM01214"/>
    </source>
</evidence>
<organism evidence="3 4">
    <name type="scientific">Panagrellus redivivus</name>
    <name type="common">Microworm</name>
    <dbReference type="NCBI Taxonomy" id="6233"/>
    <lineage>
        <taxon>Eukaryota</taxon>
        <taxon>Metazoa</taxon>
        <taxon>Ecdysozoa</taxon>
        <taxon>Nematoda</taxon>
        <taxon>Chromadorea</taxon>
        <taxon>Rhabditida</taxon>
        <taxon>Tylenchina</taxon>
        <taxon>Panagrolaimomorpha</taxon>
        <taxon>Panagrolaimoidea</taxon>
        <taxon>Panagrolaimidae</taxon>
        <taxon>Panagrellus</taxon>
    </lineage>
</organism>
<accession>A0A7E4W368</accession>
<dbReference type="WBParaSite" id="Pan_g6264.t1">
    <property type="protein sequence ID" value="Pan_g6264.t1"/>
    <property type="gene ID" value="Pan_g6264"/>
</dbReference>
<protein>
    <submittedName>
        <fullName evidence="4">Fmp27_GFWDK domain-containing protein</fullName>
    </submittedName>
</protein>
<reference evidence="4" key="2">
    <citation type="submission" date="2020-10" db="UniProtKB">
        <authorList>
            <consortium name="WormBaseParasite"/>
        </authorList>
    </citation>
    <scope>IDENTIFICATION</scope>
</reference>
<sequence>MWWLIYVGIFVATVVGLCRRYLTWCISKLLARHLKCKSVRLSGFGLFRIDNVKLVIRDGLSVEIHDFRMSSSFVNQEHRKPIMFTAADLRVESAAALFPVSGLPRIPKPATNQAMTASDGLARMTQWLQYIGAKVHTSNVVLLDAVPDCLVHITFEGVSLETYLDREGLQVELLCKLIQTKLFLRKTVDAMLLDVSVAGSASVDIADGTGKLKKLGVALKNPRIVVSDGIIDYLNAHPLRRPSTHSASVNSLSPPKREKPLIRLLKRTPNINFDIDNLTLQFVAALNVESPRTLSLSMSKLKTQLDTGLQTASIELTDCSISDHAAASHFRGNLLSATIEPQLIARDDVPGVPPPFPASVYKASIQVYTPFVVLYHHDLAWWLDYARAPHLGVFFAKSAAETAEFRQATAMPANEDGPETPDLAGEQFGRVLIEAEVTDLQCQLRHAEGGSAVVFGIDLATLTADQALQEVEFGVESLWCHHAAAKPVEERLTLDFEKHAWGTTIAIGAGLAKFTQSNPARPQRLLCVQLDECQFEWEEQVVGLIVDFVRSVIRKDSNEPPNQADLEAIGQKKAALVVQLSARKLDLFFTAKRAAFLACSVANWKLESSTVANSLVSVVEQVRLVQGELRAEIPDLPLNWPTLAPDALGQLLLAHAGGCERLVFQLSNNPECREFVTRFEASVELIWSPLAYIVFFEVFDKIRKIAASWKPAKVAEDHPHDERDHISRRLLTITSDYPVEFGFRLPRDHLMRWVVPAISFVKVDNIIDLSAPTFHLAMDDHMILGLESPKFQKLAADSRMDMGRQEFRTLHNKTNKLWWWHADVLQIVFPYGYDFAAAYEEVINSVKWIKLVHGMKPKPFTIESPMWSDLKVTIKSASMQMNDDPFEVQLQTIYEVMMDEIFERERRRQILEEKIQLLLRDDPLFPKSKIDALYQKLASKDAQIYVDRVRQVQQPGAHRQLFLWSIKDFELHTFADLSLHGKDNVVKQMQRVNPEAQLNPDYMDFSTLWARAVELDIAESKMQFRDYPLPYMNIKEAYYWGTICGAEHLAGDRSIREQYVDLPEPWGTYKISRNMCPLKFYYDLYCEITDFQSFYGPCWEPCLTMISLCWNNVNSPSKDPSPVLPFWDKIRLLIHGRYSMLCKKLSTTLLASPDPYNETELMDIVWEQFGFDWVNSQFRITSAVSIFVRTASKYDDSRLLHLPTFKCGINLEWACLGPANDHHSVTPVSPLKLPEYSTNVEHDSYRCFRSSHLDIAMNIDVKGAGDDVHSTKGFPQVLMYANTVKWFDFLKNTMTMVNRPVKRGPLFGVPHVKKQQLSRHFRRLHLTATLPRFMITYWMSSSSLSHGFRFFCKSLQLVFAVDLKVSPNEVQDGVRRRPTTAWKTSLFSVQLEDAQLRLYGASCQPEVDDLDPSLEDSKAFFLGLSRMSYNRETTGSLDWNLRNNAQAILEAARLRPAVHRITIHDLRASWTVANRDTCLAIMDGLQKAHLLKSVLGQDAMKILEFAETSMPATVQTGRGRTSDDASKSPARHAVPLHHTLSNANASEDGGASSLLAQLVEEAKTNLVAYSEDTIEPPTDALHGVVLSGKNDVIQAQWQIDLLNSQVVLNGCEKDGFIVMTASRASLTQRVHLPVWRNAQLLLKKSWTAMLSGMQYFAPLVIGRSAAMGRDQFRWLSKDVIEDHVVDATVNDKLNNFSATGEAVGGVVTDSSSQTPRSSPGPQLQRVASRCSCQMFFISFADILNTEEFEKALIPQMPDGRHEAKWGEHQADVDCFTLKHNMLEVCTNSEQYQIILDCVNNLVLFVDPKKKLAEENRRRRWFELANIPKEDIRAKIQAMQSELREVVAILRSLERQAFFHNRQNGSGAMTAEEEAELKRDMEAYKARQLRLIDKLAMTISCFKERAMEERSEKHRRQAMQHDDEQALIARRFEVCFEDCTWRLTDGDGQLSITEMQIRNFLYTRTARIDSSGEHLLEVGTVKVLNLLPDSKYKETLARLPLSDGTPVSSVEKTPAVRVICREMPPVGGISVKEHFEVNIAPMHAQITYRFFDKMMAFFFPGRNIDKEDQQNLDNSDDVSGHVASTPSGTLASSFSLTRRLRGAVNGSFRTKSTATADGSGHGTPDEIDKMKERAEKNQVFVYIIIPQVTFVVSYKGNKEKNIEDVDRFTFTFPVCEYHDKNWTWLDLALAVKQRCKRMLLQQFMTQKFLRKPGIADRSTGAAAVEPFDEEEKKRILLGTMTPVASKSKKSKS</sequence>
<dbReference type="Pfam" id="PF10344">
    <property type="entry name" value="Hobbit"/>
    <property type="match status" value="1"/>
</dbReference>
<dbReference type="PANTHER" id="PTHR15678:SF6">
    <property type="entry name" value="BRIDGE-LIKE LIPID TRANSFER PROTEIN FAMILY MEMBER 2"/>
    <property type="match status" value="1"/>
</dbReference>
<evidence type="ECO:0000256" key="1">
    <source>
        <dbReference type="SAM" id="MobiDB-lite"/>
    </source>
</evidence>
<feature type="domain" description="FMP27/BLTP2/Hobbit GFWDK motif-containing RBG unit" evidence="2">
    <location>
        <begin position="1026"/>
        <end position="1158"/>
    </location>
</feature>
<evidence type="ECO:0000313" key="4">
    <source>
        <dbReference type="WBParaSite" id="Pan_g6264.t1"/>
    </source>
</evidence>
<reference evidence="3" key="1">
    <citation type="journal article" date="2013" name="Genetics">
        <title>The draft genome and transcriptome of Panagrellus redivivus are shaped by the harsh demands of a free-living lifestyle.</title>
        <authorList>
            <person name="Srinivasan J."/>
            <person name="Dillman A.R."/>
            <person name="Macchietto M.G."/>
            <person name="Heikkinen L."/>
            <person name="Lakso M."/>
            <person name="Fracchia K.M."/>
            <person name="Antoshechkin I."/>
            <person name="Mortazavi A."/>
            <person name="Wong G."/>
            <person name="Sternberg P.W."/>
        </authorList>
    </citation>
    <scope>NUCLEOTIDE SEQUENCE [LARGE SCALE GENOMIC DNA]</scope>
    <source>
        <strain evidence="3">MT8872</strain>
    </source>
</reference>
<evidence type="ECO:0000313" key="3">
    <source>
        <dbReference type="Proteomes" id="UP000492821"/>
    </source>
</evidence>
<keyword evidence="3" id="KW-1185">Reference proteome</keyword>
<dbReference type="InterPro" id="IPR045167">
    <property type="entry name" value="Hobbit"/>
</dbReference>
<dbReference type="PANTHER" id="PTHR15678">
    <property type="entry name" value="ANTIGEN MLAA-22-RELATED"/>
    <property type="match status" value="1"/>
</dbReference>
<dbReference type="Proteomes" id="UP000492821">
    <property type="component" value="Unassembled WGS sequence"/>
</dbReference>
<proteinExistence type="predicted"/>
<feature type="region of interest" description="Disordered" evidence="1">
    <location>
        <begin position="2067"/>
        <end position="2088"/>
    </location>
</feature>
<feature type="region of interest" description="Disordered" evidence="1">
    <location>
        <begin position="1513"/>
        <end position="1532"/>
    </location>
</feature>
<name>A0A7E4W368_PANRE</name>
<dbReference type="InterPro" id="IPR019441">
    <property type="entry name" value="FMP27/BLTP2/Hobbit_GFWDK_RBG"/>
</dbReference>